<evidence type="ECO:0008006" key="4">
    <source>
        <dbReference type="Google" id="ProtNLM"/>
    </source>
</evidence>
<dbReference type="EMBL" id="SGWY01000001">
    <property type="protein sequence ID" value="RZS67679.1"/>
    <property type="molecule type" value="Genomic_DNA"/>
</dbReference>
<dbReference type="Proteomes" id="UP000293289">
    <property type="component" value="Unassembled WGS sequence"/>
</dbReference>
<evidence type="ECO:0000256" key="1">
    <source>
        <dbReference type="SAM" id="SignalP"/>
    </source>
</evidence>
<reference evidence="2 3" key="1">
    <citation type="submission" date="2019-02" db="EMBL/GenBank/DDBJ databases">
        <title>Genomic Encyclopedia of Type Strains, Phase IV (KMG-IV): sequencing the most valuable type-strain genomes for metagenomic binning, comparative biology and taxonomic classification.</title>
        <authorList>
            <person name="Goeker M."/>
        </authorList>
    </citation>
    <scope>NUCLEOTIDE SEQUENCE [LARGE SCALE GENOMIC DNA]</scope>
    <source>
        <strain evidence="2 3">DSM 43045</strain>
    </source>
</reference>
<feature type="signal peptide" evidence="1">
    <location>
        <begin position="1"/>
        <end position="29"/>
    </location>
</feature>
<organism evidence="2 3">
    <name type="scientific">Agromyces ramosus</name>
    <dbReference type="NCBI Taxonomy" id="33879"/>
    <lineage>
        <taxon>Bacteria</taxon>
        <taxon>Bacillati</taxon>
        <taxon>Actinomycetota</taxon>
        <taxon>Actinomycetes</taxon>
        <taxon>Micrococcales</taxon>
        <taxon>Microbacteriaceae</taxon>
        <taxon>Agromyces</taxon>
    </lineage>
</organism>
<protein>
    <recommendedName>
        <fullName evidence="4">Ribosomally synthesized peptide with SipW-like signal peptide</fullName>
    </recommendedName>
</protein>
<keyword evidence="3" id="KW-1185">Reference proteome</keyword>
<name>A0A4Q7MM32_9MICO</name>
<dbReference type="AlphaFoldDB" id="A0A4Q7MM32"/>
<sequence>MSIQRIAAAATAALAAVALALAGASPAVAGSPHFIRNATTASLDGVSLVVDFKEAGLEAGAVETIQVTAHLDALYQCVNNGGKVPSDPKKTTISSDVSESDEFTAAKNGNLVGTLTVDPPDAASVLDCPSGQRSTLVSVTWSDVIIDDLTSGASLALTGTFSA</sequence>
<evidence type="ECO:0000313" key="3">
    <source>
        <dbReference type="Proteomes" id="UP000293289"/>
    </source>
</evidence>
<accession>A0A4Q7MM32</accession>
<proteinExistence type="predicted"/>
<comment type="caution">
    <text evidence="2">The sequence shown here is derived from an EMBL/GenBank/DDBJ whole genome shotgun (WGS) entry which is preliminary data.</text>
</comment>
<feature type="chain" id="PRO_5020265184" description="Ribosomally synthesized peptide with SipW-like signal peptide" evidence="1">
    <location>
        <begin position="30"/>
        <end position="163"/>
    </location>
</feature>
<keyword evidence="1" id="KW-0732">Signal</keyword>
<evidence type="ECO:0000313" key="2">
    <source>
        <dbReference type="EMBL" id="RZS67679.1"/>
    </source>
</evidence>
<gene>
    <name evidence="2" type="ORF">EV187_0100</name>
</gene>
<dbReference type="RefSeq" id="WP_242609364.1">
    <property type="nucleotide sequence ID" value="NZ_SGWY01000001.1"/>
</dbReference>